<dbReference type="EMBL" id="CP158375">
    <property type="protein sequence ID" value="XDO96646.1"/>
    <property type="molecule type" value="Genomic_DNA"/>
</dbReference>
<dbReference type="InterPro" id="IPR018060">
    <property type="entry name" value="HTH_AraC"/>
</dbReference>
<dbReference type="InterPro" id="IPR009594">
    <property type="entry name" value="Tscrpt_reg_HTH_AraC_N"/>
</dbReference>
<dbReference type="Gene3D" id="1.10.10.60">
    <property type="entry name" value="Homeodomain-like"/>
    <property type="match status" value="2"/>
</dbReference>
<dbReference type="Pfam" id="PF06719">
    <property type="entry name" value="AraC_N"/>
    <property type="match status" value="1"/>
</dbReference>
<evidence type="ECO:0000256" key="2">
    <source>
        <dbReference type="ARBA" id="ARBA00023163"/>
    </source>
</evidence>
<dbReference type="GO" id="GO:0043565">
    <property type="term" value="F:sequence-specific DNA binding"/>
    <property type="evidence" value="ECO:0007669"/>
    <property type="project" value="InterPro"/>
</dbReference>
<dbReference type="Pfam" id="PF12833">
    <property type="entry name" value="HTH_18"/>
    <property type="match status" value="1"/>
</dbReference>
<organism evidence="4">
    <name type="scientific">Caulobacter sp. 73W</name>
    <dbReference type="NCBI Taxonomy" id="3161137"/>
    <lineage>
        <taxon>Bacteria</taxon>
        <taxon>Pseudomonadati</taxon>
        <taxon>Pseudomonadota</taxon>
        <taxon>Alphaproteobacteria</taxon>
        <taxon>Caulobacterales</taxon>
        <taxon>Caulobacteraceae</taxon>
        <taxon>Caulobacter</taxon>
    </lineage>
</organism>
<dbReference type="RefSeq" id="WP_369059487.1">
    <property type="nucleotide sequence ID" value="NZ_CP158375.1"/>
</dbReference>
<evidence type="ECO:0000313" key="4">
    <source>
        <dbReference type="EMBL" id="XDO96646.1"/>
    </source>
</evidence>
<evidence type="ECO:0000259" key="3">
    <source>
        <dbReference type="PROSITE" id="PS01124"/>
    </source>
</evidence>
<dbReference type="PROSITE" id="PS01124">
    <property type="entry name" value="HTH_ARAC_FAMILY_2"/>
    <property type="match status" value="1"/>
</dbReference>
<dbReference type="GO" id="GO:0003700">
    <property type="term" value="F:DNA-binding transcription factor activity"/>
    <property type="evidence" value="ECO:0007669"/>
    <property type="project" value="InterPro"/>
</dbReference>
<dbReference type="PANTHER" id="PTHR43436">
    <property type="entry name" value="ARAC-FAMILY TRANSCRIPTIONAL REGULATOR"/>
    <property type="match status" value="1"/>
</dbReference>
<keyword evidence="2" id="KW-0804">Transcription</keyword>
<proteinExistence type="predicted"/>
<dbReference type="PANTHER" id="PTHR43436:SF1">
    <property type="entry name" value="TRANSCRIPTIONAL REGULATORY PROTEIN"/>
    <property type="match status" value="1"/>
</dbReference>
<dbReference type="SMART" id="SM00342">
    <property type="entry name" value="HTH_ARAC"/>
    <property type="match status" value="1"/>
</dbReference>
<dbReference type="InterPro" id="IPR009057">
    <property type="entry name" value="Homeodomain-like_sf"/>
</dbReference>
<protein>
    <submittedName>
        <fullName evidence="4">AraC family transcriptional regulator</fullName>
    </submittedName>
</protein>
<evidence type="ECO:0000256" key="1">
    <source>
        <dbReference type="ARBA" id="ARBA00023015"/>
    </source>
</evidence>
<reference evidence="4" key="1">
    <citation type="submission" date="2024-06" db="EMBL/GenBank/DDBJ databases">
        <title>Caulobacter inopinatus, sp. nov.</title>
        <authorList>
            <person name="Donachie S.P."/>
        </authorList>
    </citation>
    <scope>NUCLEOTIDE SEQUENCE</scope>
    <source>
        <strain evidence="4">73W</strain>
    </source>
</reference>
<dbReference type="AlphaFoldDB" id="A0AB39KS36"/>
<dbReference type="SUPFAM" id="SSF46689">
    <property type="entry name" value="Homeodomain-like"/>
    <property type="match status" value="2"/>
</dbReference>
<accession>A0AB39KS36</accession>
<feature type="domain" description="HTH araC/xylS-type" evidence="3">
    <location>
        <begin position="190"/>
        <end position="288"/>
    </location>
</feature>
<sequence length="299" mass="32591">MEARTELADLIEQFTGSDGVHETALPHVVLIRASTPTEPLLALHEPAVCLIVQGRKQVLVGDAAYIYDREKYLIVSVDVPVIGQVIEATPEEPYLCLRLDIDPDMVGALIMDSGQASPRREPVGGVAVSPVTAPLLDAARRLVALLDTPADAAVLAPMVEREILYRLLTGDQGARLTQIAMADNRLQQVNRAISWIKLNYSRPFSVENVASEAGMSASALHQHFKTVTAMSPLQYQKQLRLQEARRLIVAQNMDAASAGHAVGYESPSQFSREYRRVFGAPPLRDAARLRTTPGTLVPA</sequence>
<name>A0AB39KS36_9CAUL</name>
<gene>
    <name evidence="4" type="ORF">ABOZ73_18060</name>
</gene>
<keyword evidence="1" id="KW-0805">Transcription regulation</keyword>